<name>A0A067CI57_SAPPC</name>
<dbReference type="EMBL" id="KK583201">
    <property type="protein sequence ID" value="KDO30434.1"/>
    <property type="molecule type" value="Genomic_DNA"/>
</dbReference>
<evidence type="ECO:0000313" key="3">
    <source>
        <dbReference type="EMBL" id="KDO30434.1"/>
    </source>
</evidence>
<dbReference type="RefSeq" id="XP_012198656.1">
    <property type="nucleotide sequence ID" value="XM_012343266.1"/>
</dbReference>
<dbReference type="PANTHER" id="PTHR22765:SF434">
    <property type="entry name" value="GB|AAD18119.1-RELATED"/>
    <property type="match status" value="1"/>
</dbReference>
<sequence>MQLVLILRQRCLEKHVAGDDAPMVAAIVSLIDVHLNVPTAAPPVAPTSPVVDCAICLEALLTSPLTLQCHHGFHPKCIGPWLAQHNTCPLCRRTCHLSCSV</sequence>
<dbReference type="SMART" id="SM00184">
    <property type="entry name" value="RING"/>
    <property type="match status" value="1"/>
</dbReference>
<dbReference type="GO" id="GO:0061630">
    <property type="term" value="F:ubiquitin protein ligase activity"/>
    <property type="evidence" value="ECO:0007669"/>
    <property type="project" value="TreeGrafter"/>
</dbReference>
<evidence type="ECO:0000313" key="4">
    <source>
        <dbReference type="Proteomes" id="UP000030745"/>
    </source>
</evidence>
<dbReference type="GeneID" id="24126785"/>
<feature type="domain" description="RING-type" evidence="2">
    <location>
        <begin position="53"/>
        <end position="92"/>
    </location>
</feature>
<dbReference type="GO" id="GO:0006511">
    <property type="term" value="P:ubiquitin-dependent protein catabolic process"/>
    <property type="evidence" value="ECO:0007669"/>
    <property type="project" value="TreeGrafter"/>
</dbReference>
<dbReference type="PANTHER" id="PTHR22765">
    <property type="entry name" value="RING FINGER AND PROTEASE ASSOCIATED DOMAIN-CONTAINING"/>
    <property type="match status" value="1"/>
</dbReference>
<keyword evidence="1" id="KW-0863">Zinc-finger</keyword>
<dbReference type="GO" id="GO:0008270">
    <property type="term" value="F:zinc ion binding"/>
    <property type="evidence" value="ECO:0007669"/>
    <property type="project" value="UniProtKB-KW"/>
</dbReference>
<dbReference type="InterPro" id="IPR013083">
    <property type="entry name" value="Znf_RING/FYVE/PHD"/>
</dbReference>
<keyword evidence="1" id="KW-0862">Zinc</keyword>
<dbReference type="Gene3D" id="3.30.40.10">
    <property type="entry name" value="Zinc/RING finger domain, C3HC4 (zinc finger)"/>
    <property type="match status" value="1"/>
</dbReference>
<dbReference type="SUPFAM" id="SSF57850">
    <property type="entry name" value="RING/U-box"/>
    <property type="match status" value="1"/>
</dbReference>
<gene>
    <name evidence="3" type="ORF">SPRG_04336</name>
</gene>
<keyword evidence="4" id="KW-1185">Reference proteome</keyword>
<dbReference type="GO" id="GO:0005737">
    <property type="term" value="C:cytoplasm"/>
    <property type="evidence" value="ECO:0007669"/>
    <property type="project" value="TreeGrafter"/>
</dbReference>
<organism evidence="3 4">
    <name type="scientific">Saprolegnia parasitica (strain CBS 223.65)</name>
    <dbReference type="NCBI Taxonomy" id="695850"/>
    <lineage>
        <taxon>Eukaryota</taxon>
        <taxon>Sar</taxon>
        <taxon>Stramenopiles</taxon>
        <taxon>Oomycota</taxon>
        <taxon>Saprolegniomycetes</taxon>
        <taxon>Saprolegniales</taxon>
        <taxon>Saprolegniaceae</taxon>
        <taxon>Saprolegnia</taxon>
    </lineage>
</organism>
<protein>
    <recommendedName>
        <fullName evidence="2">RING-type domain-containing protein</fullName>
    </recommendedName>
</protein>
<dbReference type="PROSITE" id="PS50089">
    <property type="entry name" value="ZF_RING_2"/>
    <property type="match status" value="1"/>
</dbReference>
<dbReference type="Pfam" id="PF13639">
    <property type="entry name" value="zf-RING_2"/>
    <property type="match status" value="1"/>
</dbReference>
<dbReference type="KEGG" id="spar:SPRG_04336"/>
<keyword evidence="1" id="KW-0479">Metal-binding</keyword>
<dbReference type="AlphaFoldDB" id="A0A067CI57"/>
<dbReference type="STRING" id="695850.A0A067CI57"/>
<evidence type="ECO:0000256" key="1">
    <source>
        <dbReference type="PROSITE-ProRule" id="PRU00175"/>
    </source>
</evidence>
<dbReference type="VEuPathDB" id="FungiDB:SPRG_04336"/>
<proteinExistence type="predicted"/>
<dbReference type="InterPro" id="IPR001841">
    <property type="entry name" value="Znf_RING"/>
</dbReference>
<reference evidence="3 4" key="1">
    <citation type="journal article" date="2013" name="PLoS Genet.">
        <title>Distinctive expansion of potential virulence genes in the genome of the oomycete fish pathogen Saprolegnia parasitica.</title>
        <authorList>
            <person name="Jiang R.H."/>
            <person name="de Bruijn I."/>
            <person name="Haas B.J."/>
            <person name="Belmonte R."/>
            <person name="Lobach L."/>
            <person name="Christie J."/>
            <person name="van den Ackerveken G."/>
            <person name="Bottin A."/>
            <person name="Bulone V."/>
            <person name="Diaz-Moreno S.M."/>
            <person name="Dumas B."/>
            <person name="Fan L."/>
            <person name="Gaulin E."/>
            <person name="Govers F."/>
            <person name="Grenville-Briggs L.J."/>
            <person name="Horner N.R."/>
            <person name="Levin J.Z."/>
            <person name="Mammella M."/>
            <person name="Meijer H.J."/>
            <person name="Morris P."/>
            <person name="Nusbaum C."/>
            <person name="Oome S."/>
            <person name="Phillips A.J."/>
            <person name="van Rooyen D."/>
            <person name="Rzeszutek E."/>
            <person name="Saraiva M."/>
            <person name="Secombes C.J."/>
            <person name="Seidl M.F."/>
            <person name="Snel B."/>
            <person name="Stassen J.H."/>
            <person name="Sykes S."/>
            <person name="Tripathy S."/>
            <person name="van den Berg H."/>
            <person name="Vega-Arreguin J.C."/>
            <person name="Wawra S."/>
            <person name="Young S.K."/>
            <person name="Zeng Q."/>
            <person name="Dieguez-Uribeondo J."/>
            <person name="Russ C."/>
            <person name="Tyler B.M."/>
            <person name="van West P."/>
        </authorList>
    </citation>
    <scope>NUCLEOTIDE SEQUENCE [LARGE SCALE GENOMIC DNA]</scope>
    <source>
        <strain evidence="3 4">CBS 223.65</strain>
    </source>
</reference>
<accession>A0A067CI57</accession>
<dbReference type="OrthoDB" id="8062037at2759"/>
<evidence type="ECO:0000259" key="2">
    <source>
        <dbReference type="PROSITE" id="PS50089"/>
    </source>
</evidence>
<dbReference type="Proteomes" id="UP000030745">
    <property type="component" value="Unassembled WGS sequence"/>
</dbReference>
<dbReference type="InterPro" id="IPR051826">
    <property type="entry name" value="E3_ubiquitin-ligase_domain"/>
</dbReference>